<evidence type="ECO:0000313" key="1">
    <source>
        <dbReference type="EMBL" id="RIQ20566.1"/>
    </source>
</evidence>
<evidence type="ECO:0008006" key="3">
    <source>
        <dbReference type="Google" id="ProtNLM"/>
    </source>
</evidence>
<protein>
    <recommendedName>
        <fullName evidence="3">HD domain-containing protein</fullName>
    </recommendedName>
</protein>
<reference evidence="1 2" key="1">
    <citation type="submission" date="2018-09" db="EMBL/GenBank/DDBJ databases">
        <title>Isolation, diversity and antifungal activity of actinobacteria from wheat.</title>
        <authorList>
            <person name="Han C."/>
        </authorList>
    </citation>
    <scope>NUCLEOTIDE SEQUENCE [LARGE SCALE GENOMIC DNA]</scope>
    <source>
        <strain evidence="1 2">NEAU-YY265</strain>
    </source>
</reference>
<organism evidence="1 2">
    <name type="scientific">Jiangella rhizosphaerae</name>
    <dbReference type="NCBI Taxonomy" id="2293569"/>
    <lineage>
        <taxon>Bacteria</taxon>
        <taxon>Bacillati</taxon>
        <taxon>Actinomycetota</taxon>
        <taxon>Actinomycetes</taxon>
        <taxon>Jiangellales</taxon>
        <taxon>Jiangellaceae</taxon>
        <taxon>Jiangella</taxon>
    </lineage>
</organism>
<name>A0A418KNI0_9ACTN</name>
<evidence type="ECO:0000313" key="2">
    <source>
        <dbReference type="Proteomes" id="UP000284057"/>
    </source>
</evidence>
<dbReference type="AlphaFoldDB" id="A0A418KNI0"/>
<accession>A0A418KNI0</accession>
<gene>
    <name evidence="1" type="ORF">DY240_17425</name>
</gene>
<keyword evidence="2" id="KW-1185">Reference proteome</keyword>
<dbReference type="RefSeq" id="WP_119661119.1">
    <property type="nucleotide sequence ID" value="NZ_QUAL01000165.1"/>
</dbReference>
<dbReference type="OrthoDB" id="9781691at2"/>
<dbReference type="Gene3D" id="1.10.3210.10">
    <property type="entry name" value="Hypothetical protein af1432"/>
    <property type="match status" value="1"/>
</dbReference>
<sequence length="355" mass="38909">MNANNLAETGLRDFYDPASLHDSEPLDAFVDRVASTRRPVSLPPVGDLLGHEVVLAEAVHALLDDGPGVTLPIPDDRQHAVVAAVTAYADNVARSVLEVADDIAEDAEQLRDLLHGSVRPMPGRAALAGRVLAAVAHAGEFRRSGRDYFMHPDEVASIVTTAWRRQIRGEGERLDVAQFLAYCHDSFEDTIDPFGAYLSERPVIVSPLVAQRVLEMIGVPDARDVARVLLLMTRTKDVDGNRMDYFDYLDRGVRQGGALFMLTKAPDIHHNLNIEPELIERGDRKARARYEKRDVYRAAADKMRFAAESQDAATAWVVHSVFAVSAGDLAPTIKSDTVSLQEIAAAVRRKMAGAV</sequence>
<proteinExistence type="predicted"/>
<dbReference type="Proteomes" id="UP000284057">
    <property type="component" value="Unassembled WGS sequence"/>
</dbReference>
<dbReference type="EMBL" id="QUAL01000165">
    <property type="protein sequence ID" value="RIQ20566.1"/>
    <property type="molecule type" value="Genomic_DNA"/>
</dbReference>
<comment type="caution">
    <text evidence="1">The sequence shown here is derived from an EMBL/GenBank/DDBJ whole genome shotgun (WGS) entry which is preliminary data.</text>
</comment>
<dbReference type="SUPFAM" id="SSF109604">
    <property type="entry name" value="HD-domain/PDEase-like"/>
    <property type="match status" value="1"/>
</dbReference>